<sequence length="217" mass="24700">MNITEALDWRYSTKEFDPTKKISDEDFQTIKDLLRKSPSSTNLQPWHFVIASTEEGKNRVAKATEGFYQFNKAKVVNASHVVVFCTKIDADPKHMAKVLEKEDQDGRFATTEHKDGMNNGRNMFANIHRYDLKDMTHWLEKQVYLNMGSLLLGAGLMEIDAVPMEGVDAKALDEEFNLREKGFTAFAVVSLGYRADSDFNAKLPKSRLAEEEIITEI</sequence>
<dbReference type="GO" id="GO:0016491">
    <property type="term" value="F:oxidoreductase activity"/>
    <property type="evidence" value="ECO:0007669"/>
    <property type="project" value="UniProtKB-KW"/>
</dbReference>
<dbReference type="InterPro" id="IPR000415">
    <property type="entry name" value="Nitroreductase-like"/>
</dbReference>
<evidence type="ECO:0000256" key="1">
    <source>
        <dbReference type="ARBA" id="ARBA00007118"/>
    </source>
</evidence>
<comment type="similarity">
    <text evidence="1">Belongs to the nitroreductase family.</text>
</comment>
<feature type="domain" description="Nitroreductase" evidence="4">
    <location>
        <begin position="8"/>
        <end position="193"/>
    </location>
</feature>
<evidence type="ECO:0000256" key="2">
    <source>
        <dbReference type="ARBA" id="ARBA00022857"/>
    </source>
</evidence>
<dbReference type="RefSeq" id="WP_068220060.1">
    <property type="nucleotide sequence ID" value="NZ_LRPC01000012.1"/>
</dbReference>
<dbReference type="CDD" id="cd02149">
    <property type="entry name" value="NfsB-like"/>
    <property type="match status" value="1"/>
</dbReference>
<dbReference type="SUPFAM" id="SSF55469">
    <property type="entry name" value="FMN-dependent nitroreductase-like"/>
    <property type="match status" value="1"/>
</dbReference>
<dbReference type="EMBL" id="LRPC01000012">
    <property type="protein sequence ID" value="KYG75921.1"/>
    <property type="molecule type" value="Genomic_DNA"/>
</dbReference>
<dbReference type="AlphaFoldDB" id="A0A150XB16"/>
<evidence type="ECO:0000256" key="3">
    <source>
        <dbReference type="ARBA" id="ARBA00023002"/>
    </source>
</evidence>
<keyword evidence="6" id="KW-1185">Reference proteome</keyword>
<dbReference type="Pfam" id="PF00881">
    <property type="entry name" value="Nitroreductase"/>
    <property type="match status" value="1"/>
</dbReference>
<evidence type="ECO:0000313" key="6">
    <source>
        <dbReference type="Proteomes" id="UP000075606"/>
    </source>
</evidence>
<comment type="caution">
    <text evidence="5">The sequence shown here is derived from an EMBL/GenBank/DDBJ whole genome shotgun (WGS) entry which is preliminary data.</text>
</comment>
<reference evidence="5 6" key="1">
    <citation type="submission" date="2016-01" db="EMBL/GenBank/DDBJ databases">
        <title>Genome sequencing of Roseivirga spongicola UST030701-084.</title>
        <authorList>
            <person name="Selvaratnam C."/>
            <person name="Thevarajoo S."/>
            <person name="Goh K.M."/>
            <person name="Ee R."/>
            <person name="Chan K.-G."/>
            <person name="Chong C.S."/>
        </authorList>
    </citation>
    <scope>NUCLEOTIDE SEQUENCE [LARGE SCALE GENOMIC DNA]</scope>
    <source>
        <strain evidence="5 6">UST030701-084</strain>
    </source>
</reference>
<dbReference type="InterPro" id="IPR033878">
    <property type="entry name" value="NfsB-like"/>
</dbReference>
<accession>A0A150XB16</accession>
<dbReference type="PANTHER" id="PTHR43673">
    <property type="entry name" value="NAD(P)H NITROREDUCTASE YDGI-RELATED"/>
    <property type="match status" value="1"/>
</dbReference>
<dbReference type="NCBIfam" id="NF008275">
    <property type="entry name" value="PRK11053.1"/>
    <property type="match status" value="1"/>
</dbReference>
<dbReference type="STRING" id="333140.AWW68_08815"/>
<organism evidence="5 6">
    <name type="scientific">Roseivirga spongicola</name>
    <dbReference type="NCBI Taxonomy" id="333140"/>
    <lineage>
        <taxon>Bacteria</taxon>
        <taxon>Pseudomonadati</taxon>
        <taxon>Bacteroidota</taxon>
        <taxon>Cytophagia</taxon>
        <taxon>Cytophagales</taxon>
        <taxon>Roseivirgaceae</taxon>
        <taxon>Roseivirga</taxon>
    </lineage>
</organism>
<dbReference type="Gene3D" id="3.40.109.10">
    <property type="entry name" value="NADH Oxidase"/>
    <property type="match status" value="1"/>
</dbReference>
<proteinExistence type="inferred from homology"/>
<protein>
    <submittedName>
        <fullName evidence="5">NAD(P)H-dependent oxidoreductase</fullName>
    </submittedName>
</protein>
<dbReference type="OrthoDB" id="9809288at2"/>
<dbReference type="InterPro" id="IPR029479">
    <property type="entry name" value="Nitroreductase"/>
</dbReference>
<evidence type="ECO:0000259" key="4">
    <source>
        <dbReference type="Pfam" id="PF00881"/>
    </source>
</evidence>
<name>A0A150XB16_9BACT</name>
<dbReference type="PANTHER" id="PTHR43673:SF10">
    <property type="entry name" value="NADH DEHYDROGENASE_NAD(P)H NITROREDUCTASE XCC3605-RELATED"/>
    <property type="match status" value="1"/>
</dbReference>
<keyword evidence="3" id="KW-0560">Oxidoreductase</keyword>
<dbReference type="Proteomes" id="UP000075606">
    <property type="component" value="Unassembled WGS sequence"/>
</dbReference>
<gene>
    <name evidence="5" type="ORF">AWW68_08815</name>
</gene>
<evidence type="ECO:0000313" key="5">
    <source>
        <dbReference type="EMBL" id="KYG75921.1"/>
    </source>
</evidence>
<keyword evidence="2" id="KW-0521">NADP</keyword>